<protein>
    <submittedName>
        <fullName evidence="1">Uncharacterized protein</fullName>
    </submittedName>
</protein>
<proteinExistence type="predicted"/>
<dbReference type="AlphaFoldDB" id="A0A443I3L3"/>
<evidence type="ECO:0000313" key="1">
    <source>
        <dbReference type="EMBL" id="RWQ98601.1"/>
    </source>
</evidence>
<evidence type="ECO:0000313" key="2">
    <source>
        <dbReference type="Proteomes" id="UP000283841"/>
    </source>
</evidence>
<gene>
    <name evidence="1" type="ORF">C8Q69DRAFT_459472</name>
</gene>
<dbReference type="GeneID" id="39599357"/>
<keyword evidence="2" id="KW-1185">Reference proteome</keyword>
<sequence length="114" mass="13064">MNEGPRRKRSRSAAETVGLKNTSIENQVDCGDIKVRYSRPGMQKRLCSYVPADPNIATISKVSLSKKWKDLKQAGIDPIDHPRRPEIVWSRKSYLTNRKELETRRDILLANEEG</sequence>
<name>A0A443I3L3_BYSSP</name>
<accession>A0A443I3L3</accession>
<reference evidence="1 2" key="1">
    <citation type="journal article" date="2018" name="Front. Microbiol.">
        <title>Genomic and genetic insights into a cosmopolitan fungus, Paecilomyces variotii (Eurotiales).</title>
        <authorList>
            <person name="Urquhart A.S."/>
            <person name="Mondo S.J."/>
            <person name="Makela M.R."/>
            <person name="Hane J.K."/>
            <person name="Wiebenga A."/>
            <person name="He G."/>
            <person name="Mihaltcheva S."/>
            <person name="Pangilinan J."/>
            <person name="Lipzen A."/>
            <person name="Barry K."/>
            <person name="de Vries R.P."/>
            <person name="Grigoriev I.V."/>
            <person name="Idnurm A."/>
        </authorList>
    </citation>
    <scope>NUCLEOTIDE SEQUENCE [LARGE SCALE GENOMIC DNA]</scope>
    <source>
        <strain evidence="1 2">CBS 101075</strain>
    </source>
</reference>
<dbReference type="EMBL" id="RCNU01000002">
    <property type="protein sequence ID" value="RWQ98601.1"/>
    <property type="molecule type" value="Genomic_DNA"/>
</dbReference>
<dbReference type="Proteomes" id="UP000283841">
    <property type="component" value="Unassembled WGS sequence"/>
</dbReference>
<organism evidence="1 2">
    <name type="scientific">Byssochlamys spectabilis</name>
    <name type="common">Paecilomyces variotii</name>
    <dbReference type="NCBI Taxonomy" id="264951"/>
    <lineage>
        <taxon>Eukaryota</taxon>
        <taxon>Fungi</taxon>
        <taxon>Dikarya</taxon>
        <taxon>Ascomycota</taxon>
        <taxon>Pezizomycotina</taxon>
        <taxon>Eurotiomycetes</taxon>
        <taxon>Eurotiomycetidae</taxon>
        <taxon>Eurotiales</taxon>
        <taxon>Thermoascaceae</taxon>
        <taxon>Paecilomyces</taxon>
    </lineage>
</organism>
<dbReference type="VEuPathDB" id="FungiDB:C8Q69DRAFT_459472"/>
<dbReference type="RefSeq" id="XP_028488246.1">
    <property type="nucleotide sequence ID" value="XM_028630080.1"/>
</dbReference>
<comment type="caution">
    <text evidence="1">The sequence shown here is derived from an EMBL/GenBank/DDBJ whole genome shotgun (WGS) entry which is preliminary data.</text>
</comment>